<dbReference type="AlphaFoldDB" id="A0A8H5BW23"/>
<reference evidence="2 3" key="1">
    <citation type="journal article" date="2020" name="ISME J.">
        <title>Uncovering the hidden diversity of litter-decomposition mechanisms in mushroom-forming fungi.</title>
        <authorList>
            <person name="Floudas D."/>
            <person name="Bentzer J."/>
            <person name="Ahren D."/>
            <person name="Johansson T."/>
            <person name="Persson P."/>
            <person name="Tunlid A."/>
        </authorList>
    </citation>
    <scope>NUCLEOTIDE SEQUENCE [LARGE SCALE GENOMIC DNA]</scope>
    <source>
        <strain evidence="2 3">CBS 101986</strain>
    </source>
</reference>
<accession>A0A8H5BW23</accession>
<proteinExistence type="predicted"/>
<dbReference type="GO" id="GO:0004672">
    <property type="term" value="F:protein kinase activity"/>
    <property type="evidence" value="ECO:0007669"/>
    <property type="project" value="InterPro"/>
</dbReference>
<dbReference type="EMBL" id="JAACJJ010000001">
    <property type="protein sequence ID" value="KAF5330291.1"/>
    <property type="molecule type" value="Genomic_DNA"/>
</dbReference>
<dbReference type="Proteomes" id="UP000567179">
    <property type="component" value="Unassembled WGS sequence"/>
</dbReference>
<evidence type="ECO:0000259" key="1">
    <source>
        <dbReference type="PROSITE" id="PS50011"/>
    </source>
</evidence>
<feature type="domain" description="Protein kinase" evidence="1">
    <location>
        <begin position="117"/>
        <end position="420"/>
    </location>
</feature>
<comment type="caution">
    <text evidence="2">The sequence shown here is derived from an EMBL/GenBank/DDBJ whole genome shotgun (WGS) entry which is preliminary data.</text>
</comment>
<sequence length="420" mass="48478">MISTALASVFCLVVSLIFSRRYASNMRLVKLDNLWEQIIWSIRIRQFQPTFPRTLAEWTVFVADDPTRQFQPGWDAWLFLKPFFASRGYTLYDKEGDFLMTLPHPQPVLGPATVRTYPYARIIADDSQSEVENTYDLFLKNASIWGARDAKGRDVVIKIISDTDKPTDEWRVLQRLNNTKLRIDPANRTIHVIEFIKFDNFVFVVMPRWDCAFDPPFTVVSELMEVTMAYLEALNFLHTKRIAHMDIRMNNCGMNMYAGTDARYATTSMRKPKDVQYILYDFGYSMMYPTDTDISTVVLDRPLCYTHAPSPAGPYNPFKADVSMMGGLLFGFVMHAAKAVPEVEPFFYRMMDLDEHKRLTASQALDEFKRILSGLSSAQLQTPVNSLWTNRFRSKLLPSLQEMQSRRVATQEDDSDDDQA</sequence>
<organism evidence="2 3">
    <name type="scientific">Psilocybe cf. subviscida</name>
    <dbReference type="NCBI Taxonomy" id="2480587"/>
    <lineage>
        <taxon>Eukaryota</taxon>
        <taxon>Fungi</taxon>
        <taxon>Dikarya</taxon>
        <taxon>Basidiomycota</taxon>
        <taxon>Agaricomycotina</taxon>
        <taxon>Agaricomycetes</taxon>
        <taxon>Agaricomycetidae</taxon>
        <taxon>Agaricales</taxon>
        <taxon>Agaricineae</taxon>
        <taxon>Strophariaceae</taxon>
        <taxon>Psilocybe</taxon>
    </lineage>
</organism>
<dbReference type="InterPro" id="IPR011009">
    <property type="entry name" value="Kinase-like_dom_sf"/>
</dbReference>
<dbReference type="SMART" id="SM00220">
    <property type="entry name" value="S_TKc"/>
    <property type="match status" value="1"/>
</dbReference>
<dbReference type="PROSITE" id="PS50011">
    <property type="entry name" value="PROTEIN_KINASE_DOM"/>
    <property type="match status" value="1"/>
</dbReference>
<keyword evidence="3" id="KW-1185">Reference proteome</keyword>
<evidence type="ECO:0000313" key="2">
    <source>
        <dbReference type="EMBL" id="KAF5330291.1"/>
    </source>
</evidence>
<dbReference type="SUPFAM" id="SSF56112">
    <property type="entry name" value="Protein kinase-like (PK-like)"/>
    <property type="match status" value="1"/>
</dbReference>
<dbReference type="InterPro" id="IPR000719">
    <property type="entry name" value="Prot_kinase_dom"/>
</dbReference>
<evidence type="ECO:0000313" key="3">
    <source>
        <dbReference type="Proteomes" id="UP000567179"/>
    </source>
</evidence>
<dbReference type="OrthoDB" id="3224178at2759"/>
<dbReference type="GO" id="GO:0005524">
    <property type="term" value="F:ATP binding"/>
    <property type="evidence" value="ECO:0007669"/>
    <property type="project" value="InterPro"/>
</dbReference>
<gene>
    <name evidence="2" type="ORF">D9619_005336</name>
</gene>
<dbReference type="Gene3D" id="1.10.510.10">
    <property type="entry name" value="Transferase(Phosphotransferase) domain 1"/>
    <property type="match status" value="1"/>
</dbReference>
<name>A0A8H5BW23_9AGAR</name>
<protein>
    <recommendedName>
        <fullName evidence="1">Protein kinase domain-containing protein</fullName>
    </recommendedName>
</protein>